<feature type="non-terminal residue" evidence="5">
    <location>
        <position position="1"/>
    </location>
</feature>
<evidence type="ECO:0000256" key="2">
    <source>
        <dbReference type="ARBA" id="ARBA00022857"/>
    </source>
</evidence>
<comment type="caution">
    <text evidence="5">The sequence shown here is derived from an EMBL/GenBank/DDBJ whole genome shotgun (WGS) entry which is preliminary data.</text>
</comment>
<evidence type="ECO:0000259" key="4">
    <source>
        <dbReference type="Pfam" id="PF13460"/>
    </source>
</evidence>
<evidence type="ECO:0000256" key="1">
    <source>
        <dbReference type="ARBA" id="ARBA00005725"/>
    </source>
</evidence>
<evidence type="ECO:0000313" key="5">
    <source>
        <dbReference type="EMBL" id="TVY31299.1"/>
    </source>
</evidence>
<evidence type="ECO:0000256" key="3">
    <source>
        <dbReference type="ARBA" id="ARBA00023002"/>
    </source>
</evidence>
<dbReference type="InterPro" id="IPR036291">
    <property type="entry name" value="NAD(P)-bd_dom_sf"/>
</dbReference>
<dbReference type="Gene3D" id="3.40.50.720">
    <property type="entry name" value="NAD(P)-binding Rossmann-like Domain"/>
    <property type="match status" value="1"/>
</dbReference>
<dbReference type="AlphaFoldDB" id="A0A8H8U5J6"/>
<evidence type="ECO:0000313" key="6">
    <source>
        <dbReference type="Proteomes" id="UP000462212"/>
    </source>
</evidence>
<dbReference type="Proteomes" id="UP000462212">
    <property type="component" value="Unassembled WGS sequence"/>
</dbReference>
<gene>
    <name evidence="5" type="ORF">LSUB1_G008945</name>
</gene>
<proteinExistence type="inferred from homology"/>
<dbReference type="PANTHER" id="PTHR47706">
    <property type="entry name" value="NMRA-LIKE FAMILY PROTEIN"/>
    <property type="match status" value="1"/>
</dbReference>
<keyword evidence="2" id="KW-0521">NADP</keyword>
<keyword evidence="6" id="KW-1185">Reference proteome</keyword>
<dbReference type="PANTHER" id="PTHR47706:SF7">
    <property type="entry name" value="CIPA-LIKE, PUTATIVE (AFU_ORTHOLOGUE AFUA_1G01630)-RELATED"/>
    <property type="match status" value="1"/>
</dbReference>
<dbReference type="InterPro" id="IPR051609">
    <property type="entry name" value="NmrA/Isoflavone_reductase-like"/>
</dbReference>
<dbReference type="SUPFAM" id="SSF51735">
    <property type="entry name" value="NAD(P)-binding Rossmann-fold domains"/>
    <property type="match status" value="1"/>
</dbReference>
<feature type="domain" description="NAD(P)-binding" evidence="4">
    <location>
        <begin position="27"/>
        <end position="113"/>
    </location>
</feature>
<dbReference type="OrthoDB" id="419598at2759"/>
<dbReference type="Pfam" id="PF13460">
    <property type="entry name" value="NAD_binding_10"/>
    <property type="match status" value="1"/>
</dbReference>
<keyword evidence="3" id="KW-0560">Oxidoreductase</keyword>
<organism evidence="5 6">
    <name type="scientific">Lachnellula subtilissima</name>
    <dbReference type="NCBI Taxonomy" id="602034"/>
    <lineage>
        <taxon>Eukaryota</taxon>
        <taxon>Fungi</taxon>
        <taxon>Dikarya</taxon>
        <taxon>Ascomycota</taxon>
        <taxon>Pezizomycotina</taxon>
        <taxon>Leotiomycetes</taxon>
        <taxon>Helotiales</taxon>
        <taxon>Lachnaceae</taxon>
        <taxon>Lachnellula</taxon>
    </lineage>
</organism>
<reference evidence="5 6" key="1">
    <citation type="submission" date="2018-05" db="EMBL/GenBank/DDBJ databases">
        <title>Genome sequencing and assembly of the regulated plant pathogen Lachnellula willkommii and related sister species for the development of diagnostic species identification markers.</title>
        <authorList>
            <person name="Giroux E."/>
            <person name="Bilodeau G."/>
        </authorList>
    </citation>
    <scope>NUCLEOTIDE SEQUENCE [LARGE SCALE GENOMIC DNA]</scope>
    <source>
        <strain evidence="5 6">CBS 197.66</strain>
    </source>
</reference>
<protein>
    <recommendedName>
        <fullName evidence="4">NAD(P)-binding domain-containing protein</fullName>
    </recommendedName>
</protein>
<accession>A0A8H8U5J6</accession>
<name>A0A8H8U5J6_9HELO</name>
<dbReference type="InterPro" id="IPR016040">
    <property type="entry name" value="NAD(P)-bd_dom"/>
</dbReference>
<dbReference type="GO" id="GO:0016491">
    <property type="term" value="F:oxidoreductase activity"/>
    <property type="evidence" value="ECO:0007669"/>
    <property type="project" value="UniProtKB-KW"/>
</dbReference>
<sequence>MAQQQYKYANQLPAGSKNRIEKIAIVGASGHIGSSITSALLATGRHTLTALTRSTSTLSLPPSIHIARIDYTSPASITSALTGHDALIITLSVTAPPTAMTTLLDSASAAGVPWVLPNYFSSDPTLTRFQNESLTGPMTAETRAYVQSKGNLSYVHLACGFWYEHSLCAFSWGFGFDALNKTACFYDDGTTRITTSTFAQAGRAVAALFNLPVLPENEGDKQTTLSQYRDGAVYVSSFRVCQKDMFESLLRVTGSSEAEWKIEKRPAKEVYEQGLKGLREGKGAEAFG</sequence>
<dbReference type="EMBL" id="QGMJ01001741">
    <property type="protein sequence ID" value="TVY31299.1"/>
    <property type="molecule type" value="Genomic_DNA"/>
</dbReference>
<comment type="similarity">
    <text evidence="1">Belongs to the NmrA-type oxidoreductase family. Isoflavone reductase subfamily.</text>
</comment>